<protein>
    <submittedName>
        <fullName evidence="2">Uncharacterized protein</fullName>
    </submittedName>
</protein>
<reference evidence="2 3" key="1">
    <citation type="journal article" date="2015" name="Genome Announc.">
        <title>Complete Genome Sequence of a Novel Bacterium within the Family Rhodocyclaceae That Degrades Polycyclic Aromatic Hydrocarbons.</title>
        <authorList>
            <person name="Singleton D.R."/>
            <person name="Dickey A.N."/>
            <person name="Scholl E.H."/>
            <person name="Wright F.A."/>
            <person name="Aitken M.D."/>
        </authorList>
    </citation>
    <scope>NUCLEOTIDE SEQUENCE [LARGE SCALE GENOMIC DNA]</scope>
    <source>
        <strain evidence="3">PG1-Ca6</strain>
    </source>
</reference>
<evidence type="ECO:0000313" key="2">
    <source>
        <dbReference type="EMBL" id="AJP47652.1"/>
    </source>
</evidence>
<gene>
    <name evidence="2" type="ORF">PG1C_02615</name>
</gene>
<keyword evidence="1" id="KW-0812">Transmembrane</keyword>
<feature type="transmembrane region" description="Helical" evidence="1">
    <location>
        <begin position="6"/>
        <end position="25"/>
    </location>
</feature>
<dbReference type="STRING" id="1565605.PG1C_02615"/>
<organism evidence="2 3">
    <name type="scientific">Rugosibacter aromaticivorans</name>
    <dbReference type="NCBI Taxonomy" id="1565605"/>
    <lineage>
        <taxon>Bacteria</taxon>
        <taxon>Pseudomonadati</taxon>
        <taxon>Pseudomonadota</taxon>
        <taxon>Betaproteobacteria</taxon>
        <taxon>Nitrosomonadales</taxon>
        <taxon>Sterolibacteriaceae</taxon>
        <taxon>Rugosibacter</taxon>
    </lineage>
</organism>
<keyword evidence="1" id="KW-1133">Transmembrane helix</keyword>
<evidence type="ECO:0000313" key="3">
    <source>
        <dbReference type="Proteomes" id="UP000061603"/>
    </source>
</evidence>
<dbReference type="KEGG" id="rbu:PG1C_02615"/>
<evidence type="ECO:0000256" key="1">
    <source>
        <dbReference type="SAM" id="Phobius"/>
    </source>
</evidence>
<sequence>MLLLRVIGILTAITIGSSVLAWLFTRDRRYLLLAGRVTKGALLVALTLLVLMAAERLIIL</sequence>
<dbReference type="HOGENOM" id="CLU_205844_1_0_4"/>
<accession>A0A0C5IY70</accession>
<name>A0A0C5IY70_9PROT</name>
<keyword evidence="1" id="KW-0472">Membrane</keyword>
<dbReference type="RefSeq" id="WP_202635899.1">
    <property type="nucleotide sequence ID" value="NZ_CP010554.1"/>
</dbReference>
<keyword evidence="3" id="KW-1185">Reference proteome</keyword>
<dbReference type="Proteomes" id="UP000061603">
    <property type="component" value="Chromosome"/>
</dbReference>
<dbReference type="AlphaFoldDB" id="A0A0C5IY70"/>
<feature type="transmembrane region" description="Helical" evidence="1">
    <location>
        <begin position="37"/>
        <end position="59"/>
    </location>
</feature>
<proteinExistence type="predicted"/>
<dbReference type="EMBL" id="CP010554">
    <property type="protein sequence ID" value="AJP47652.1"/>
    <property type="molecule type" value="Genomic_DNA"/>
</dbReference>